<evidence type="ECO:0000256" key="4">
    <source>
        <dbReference type="ARBA" id="ARBA00023136"/>
    </source>
</evidence>
<keyword evidence="4 5" id="KW-0472">Membrane</keyword>
<evidence type="ECO:0000256" key="2">
    <source>
        <dbReference type="ARBA" id="ARBA00022692"/>
    </source>
</evidence>
<evidence type="ECO:0000256" key="5">
    <source>
        <dbReference type="SAM" id="Phobius"/>
    </source>
</evidence>
<protein>
    <recommendedName>
        <fullName evidence="8">Major facilitator superfamily (MFS) profile domain-containing protein</fullName>
    </recommendedName>
</protein>
<keyword evidence="2 5" id="KW-0812">Transmembrane</keyword>
<reference evidence="6 7" key="1">
    <citation type="submission" date="2017-06" db="EMBL/GenBank/DDBJ databases">
        <title>Ant-infecting Ophiocordyceps genomes reveal a high diversity of potential behavioral manipulation genes and a possible major role for enterotoxins.</title>
        <authorList>
            <person name="De Bekker C."/>
            <person name="Evans H.C."/>
            <person name="Brachmann A."/>
            <person name="Hughes D.P."/>
        </authorList>
    </citation>
    <scope>NUCLEOTIDE SEQUENCE [LARGE SCALE GENOMIC DNA]</scope>
    <source>
        <strain evidence="6 7">1348a</strain>
    </source>
</reference>
<feature type="transmembrane region" description="Helical" evidence="5">
    <location>
        <begin position="545"/>
        <end position="563"/>
    </location>
</feature>
<feature type="transmembrane region" description="Helical" evidence="5">
    <location>
        <begin position="96"/>
        <end position="115"/>
    </location>
</feature>
<gene>
    <name evidence="6" type="ORF">CDD82_2259</name>
</gene>
<evidence type="ECO:0000313" key="6">
    <source>
        <dbReference type="EMBL" id="PHH60607.1"/>
    </source>
</evidence>
<evidence type="ECO:0000256" key="1">
    <source>
        <dbReference type="ARBA" id="ARBA00004141"/>
    </source>
</evidence>
<feature type="transmembrane region" description="Helical" evidence="5">
    <location>
        <begin position="157"/>
        <end position="176"/>
    </location>
</feature>
<evidence type="ECO:0000313" key="7">
    <source>
        <dbReference type="Proteomes" id="UP000224854"/>
    </source>
</evidence>
<dbReference type="OrthoDB" id="4078873at2759"/>
<keyword evidence="3 5" id="KW-1133">Transmembrane helix</keyword>
<feature type="transmembrane region" description="Helical" evidence="5">
    <location>
        <begin position="297"/>
        <end position="319"/>
    </location>
</feature>
<dbReference type="PANTHER" id="PTHR23501:SF107">
    <property type="entry name" value="TRANSPORTER, PUTATIVE (AFU_ORTHOLOGUE AFUA_7G04730)-RELATED"/>
    <property type="match status" value="1"/>
</dbReference>
<name>A0A2C5XVX9_9HYPO</name>
<feature type="transmembrane region" description="Helical" evidence="5">
    <location>
        <begin position="215"/>
        <end position="238"/>
    </location>
</feature>
<keyword evidence="7" id="KW-1185">Reference proteome</keyword>
<feature type="transmembrane region" description="Helical" evidence="5">
    <location>
        <begin position="339"/>
        <end position="356"/>
    </location>
</feature>
<dbReference type="GO" id="GO:0005886">
    <property type="term" value="C:plasma membrane"/>
    <property type="evidence" value="ECO:0007669"/>
    <property type="project" value="TreeGrafter"/>
</dbReference>
<feature type="transmembrane region" description="Helical" evidence="5">
    <location>
        <begin position="403"/>
        <end position="424"/>
    </location>
</feature>
<organism evidence="6 7">
    <name type="scientific">Ophiocordyceps australis</name>
    <dbReference type="NCBI Taxonomy" id="1399860"/>
    <lineage>
        <taxon>Eukaryota</taxon>
        <taxon>Fungi</taxon>
        <taxon>Dikarya</taxon>
        <taxon>Ascomycota</taxon>
        <taxon>Pezizomycotina</taxon>
        <taxon>Sordariomycetes</taxon>
        <taxon>Hypocreomycetidae</taxon>
        <taxon>Hypocreales</taxon>
        <taxon>Ophiocordycipitaceae</taxon>
        <taxon>Ophiocordyceps</taxon>
    </lineage>
</organism>
<dbReference type="Proteomes" id="UP000224854">
    <property type="component" value="Unassembled WGS sequence"/>
</dbReference>
<dbReference type="InterPro" id="IPR036259">
    <property type="entry name" value="MFS_trans_sf"/>
</dbReference>
<evidence type="ECO:0000256" key="3">
    <source>
        <dbReference type="ARBA" id="ARBA00022989"/>
    </source>
</evidence>
<accession>A0A2C5XVX9</accession>
<comment type="subcellular location">
    <subcellularLocation>
        <location evidence="1">Membrane</location>
        <topology evidence="1">Multi-pass membrane protein</topology>
    </subcellularLocation>
</comment>
<sequence length="579" mass="63217">MAVLSSTEGDNAPRTATLSDKNAAALGAQEVNESDSESIMQDGVRQVEAVTKVWPKSIMFTVFVLLYLVEFTLFLFGYVTSNLEAYITSSFKQHGLLALTRIVATIVAGGVKLAIAKYINIRGRCEGFIVMTTFLVCGIIIKALSKSISTYAAGNTIYSIGSSGVFYIIQVVLADMTTLPNRMIVFGIWMSPRIAATFGGPQIAELYNKTSSFGWAFGTFAIVISALALPVAAIFIYYERKARKLAVLVTDKEKKPLAQSIKHYLVEFDVVGTVLLILGLCLFVLPTNLAKMAPQGWSTPYIIVMMVLGIICFASFVVWERFGATVPFFPFAKMKDRTILGACLLDLFLFMSVFSWDTYYFSYLVVVHDLSIAMAGYTLNAYSITSTIMAPFVGLGLRYYGRYYWVAVAGLPFCILGTTLLIHFRQPGMHVAYIVMCQVFHGIGGGFWCMAAPLALMSSVSHQDVAAVIALKSMFGSIGSALGFAIAGALWTNNLPDEIKKALPDEAKSQAAALYASITAQTEHPLGHAIRDAVVKAYGIVQRRMVIAGCVFLPFIVACVVMWHNRPVPKKAQTKGNVF</sequence>
<dbReference type="PANTHER" id="PTHR23501">
    <property type="entry name" value="MAJOR FACILITATOR SUPERFAMILY"/>
    <property type="match status" value="1"/>
</dbReference>
<proteinExistence type="predicted"/>
<feature type="transmembrane region" description="Helical" evidence="5">
    <location>
        <begin position="127"/>
        <end position="145"/>
    </location>
</feature>
<feature type="transmembrane region" description="Helical" evidence="5">
    <location>
        <begin position="264"/>
        <end position="285"/>
    </location>
</feature>
<dbReference type="EMBL" id="NJEU01001792">
    <property type="protein sequence ID" value="PHH60607.1"/>
    <property type="molecule type" value="Genomic_DNA"/>
</dbReference>
<feature type="transmembrane region" description="Helical" evidence="5">
    <location>
        <begin position="430"/>
        <end position="457"/>
    </location>
</feature>
<evidence type="ECO:0008006" key="8">
    <source>
        <dbReference type="Google" id="ProtNLM"/>
    </source>
</evidence>
<dbReference type="AlphaFoldDB" id="A0A2C5XVX9"/>
<feature type="transmembrane region" description="Helical" evidence="5">
    <location>
        <begin position="58"/>
        <end position="76"/>
    </location>
</feature>
<feature type="transmembrane region" description="Helical" evidence="5">
    <location>
        <begin position="469"/>
        <end position="491"/>
    </location>
</feature>
<dbReference type="Gene3D" id="1.20.1250.20">
    <property type="entry name" value="MFS general substrate transporter like domains"/>
    <property type="match status" value="2"/>
</dbReference>
<comment type="caution">
    <text evidence="6">The sequence shown here is derived from an EMBL/GenBank/DDBJ whole genome shotgun (WGS) entry which is preliminary data.</text>
</comment>
<dbReference type="SUPFAM" id="SSF103473">
    <property type="entry name" value="MFS general substrate transporter"/>
    <property type="match status" value="1"/>
</dbReference>
<dbReference type="GO" id="GO:0022857">
    <property type="term" value="F:transmembrane transporter activity"/>
    <property type="evidence" value="ECO:0007669"/>
    <property type="project" value="TreeGrafter"/>
</dbReference>